<reference evidence="2 3" key="1">
    <citation type="submission" date="2021-04" db="EMBL/GenBank/DDBJ databases">
        <authorList>
            <person name="Bliznina A."/>
        </authorList>
    </citation>
    <scope>NUCLEOTIDE SEQUENCE [LARGE SCALE GENOMIC DNA]</scope>
</reference>
<dbReference type="Pfam" id="PF13432">
    <property type="entry name" value="TPR_16"/>
    <property type="match status" value="1"/>
</dbReference>
<dbReference type="PANTHER" id="PTHR44216">
    <property type="entry name" value="PROTEIN O-MANNOSYL-TRANSFERASE TMTC2"/>
    <property type="match status" value="1"/>
</dbReference>
<evidence type="ECO:0000313" key="2">
    <source>
        <dbReference type="EMBL" id="CAG5094505.1"/>
    </source>
</evidence>
<dbReference type="InterPro" id="IPR011990">
    <property type="entry name" value="TPR-like_helical_dom_sf"/>
</dbReference>
<name>A0ABN7SB48_OIKDI</name>
<organism evidence="2 3">
    <name type="scientific">Oikopleura dioica</name>
    <name type="common">Tunicate</name>
    <dbReference type="NCBI Taxonomy" id="34765"/>
    <lineage>
        <taxon>Eukaryota</taxon>
        <taxon>Metazoa</taxon>
        <taxon>Chordata</taxon>
        <taxon>Tunicata</taxon>
        <taxon>Appendicularia</taxon>
        <taxon>Copelata</taxon>
        <taxon>Oikopleuridae</taxon>
        <taxon>Oikopleura</taxon>
    </lineage>
</organism>
<feature type="transmembrane region" description="Helical" evidence="1">
    <location>
        <begin position="145"/>
        <end position="162"/>
    </location>
</feature>
<dbReference type="InterPro" id="IPR052384">
    <property type="entry name" value="TMTC_O-mannosyltransferase"/>
</dbReference>
<feature type="transmembrane region" description="Helical" evidence="1">
    <location>
        <begin position="307"/>
        <end position="325"/>
    </location>
</feature>
<evidence type="ECO:0000313" key="3">
    <source>
        <dbReference type="Proteomes" id="UP001158576"/>
    </source>
</evidence>
<keyword evidence="3" id="KW-1185">Reference proteome</keyword>
<keyword evidence="1" id="KW-0472">Membrane</keyword>
<dbReference type="SUPFAM" id="SSF48452">
    <property type="entry name" value="TPR-like"/>
    <property type="match status" value="1"/>
</dbReference>
<protein>
    <submittedName>
        <fullName evidence="2">Oidioi.mRNA.OKI2018_I69.XSR.g13619.t1.cds</fullName>
    </submittedName>
</protein>
<feature type="transmembrane region" description="Helical" evidence="1">
    <location>
        <begin position="168"/>
        <end position="193"/>
    </location>
</feature>
<keyword evidence="1" id="KW-0812">Transmembrane</keyword>
<gene>
    <name evidence="2" type="ORF">OKIOD_LOCUS5177</name>
</gene>
<feature type="transmembrane region" description="Helical" evidence="1">
    <location>
        <begin position="6"/>
        <end position="26"/>
    </location>
</feature>
<dbReference type="Proteomes" id="UP001158576">
    <property type="component" value="Chromosome XSR"/>
</dbReference>
<feature type="transmembrane region" description="Helical" evidence="1">
    <location>
        <begin position="276"/>
        <end position="295"/>
    </location>
</feature>
<dbReference type="Gene3D" id="1.25.40.10">
    <property type="entry name" value="Tetratricopeptide repeat domain"/>
    <property type="match status" value="1"/>
</dbReference>
<accession>A0ABN7SB48</accession>
<proteinExistence type="predicted"/>
<dbReference type="EMBL" id="OU015569">
    <property type="protein sequence ID" value="CAG5094505.1"/>
    <property type="molecule type" value="Genomic_DNA"/>
</dbReference>
<feature type="transmembrane region" description="Helical" evidence="1">
    <location>
        <begin position="89"/>
        <end position="107"/>
    </location>
</feature>
<feature type="transmembrane region" description="Helical" evidence="1">
    <location>
        <begin position="205"/>
        <end position="226"/>
    </location>
</feature>
<dbReference type="SMART" id="SM00028">
    <property type="entry name" value="TPR"/>
    <property type="match status" value="3"/>
</dbReference>
<dbReference type="InterPro" id="IPR019734">
    <property type="entry name" value="TPR_rpt"/>
</dbReference>
<dbReference type="PANTHER" id="PTHR44216:SF3">
    <property type="entry name" value="PROTEIN O-MANNOSYL-TRANSFERASE TMTC2"/>
    <property type="match status" value="1"/>
</dbReference>
<sequence length="582" mass="66389">MVVDKRNAAYFCALQIFGFIIYGGVLRQKKFLFDDRRAIEENLALRADLNPLYHLALYDFWGAPIRSETSTHSWRPLVSLSFRLQKSNLFWMHFFNIFLHATNAFLFERLSQKCLDTDFVPHIGGFLFLSYPVMSEAVYTLVGRADMLVATILLVLLGQIANEPQNEWLMLAAAVATIPIKETGLILFPLFLASQFLLHRQSAKSVQVPLAPLAVFVVLASCRIMLTRVNVAKFSQLDNDLPSRVHALGLIFENVRQMVCPISLCHDWSKGTYSFSEWNCLGSCLIAILVGKLLLHGDKWTKTSILLSAFLYLPSSNLISFVGFIRAERCLYPVSIGFLLFVLRITNEAMKKANLSKFSKKLLHLSWIVIFSAKAHIRGRAWLENELILSETAAALGSVKSTVNLALAYADLGQLEKSEILMRSALSRHQSADMFYNFGSILFEKNESARAESSFQSCLRRKRSHPLCLLNLGVLNERSGEKDKALGFYEKCFTNSRRCRFNLGRIRFQEGNYNRSLEVLEYQSDARALVVDYNNHERASYFSLLAINYLKLNQNDKAKWWLERALAEDPLHKTSLRLKNYL</sequence>
<keyword evidence="1" id="KW-1133">Transmembrane helix</keyword>
<evidence type="ECO:0000256" key="1">
    <source>
        <dbReference type="SAM" id="Phobius"/>
    </source>
</evidence>